<dbReference type="Proteomes" id="UP001165060">
    <property type="component" value="Unassembled WGS sequence"/>
</dbReference>
<dbReference type="InterPro" id="IPR036291">
    <property type="entry name" value="NAD(P)-bd_dom_sf"/>
</dbReference>
<feature type="domain" description="NAD(P)-binding" evidence="9">
    <location>
        <begin position="42"/>
        <end position="375"/>
    </location>
</feature>
<protein>
    <recommendedName>
        <fullName evidence="4 7">UDP-glucose 4-epimerase</fullName>
        <ecNumber evidence="4 7">5.1.3.2</ecNumber>
    </recommendedName>
</protein>
<keyword evidence="8" id="KW-0732">Signal</keyword>
<reference evidence="10 11" key="1">
    <citation type="journal article" date="2023" name="Commun. Biol.">
        <title>Genome analysis of Parmales, the sister group of diatoms, reveals the evolutionary specialization of diatoms from phago-mixotrophs to photoautotrophs.</title>
        <authorList>
            <person name="Ban H."/>
            <person name="Sato S."/>
            <person name="Yoshikawa S."/>
            <person name="Yamada K."/>
            <person name="Nakamura Y."/>
            <person name="Ichinomiya M."/>
            <person name="Sato N."/>
            <person name="Blanc-Mathieu R."/>
            <person name="Endo H."/>
            <person name="Kuwata A."/>
            <person name="Ogata H."/>
        </authorList>
    </citation>
    <scope>NUCLEOTIDE SEQUENCE [LARGE SCALE GENOMIC DNA]</scope>
</reference>
<sequence length="394" mass="41899">MSLGSASLGSAARMFFLLLLLLPSPSLPLSPPAPVRARPAALLTGGCGYIGSHTCVELLSLGVDVVVYDDLSNSKRTSLRVASELAAAACSDPGSSPGELHFRDGDVRDGARLRAVLAEFPAVSSCVHFAGLKAVGESQALPLEYYDVNVAGTLALLGALRQANVKNFVFSSSATVYGDPDALPISESAPLRATNPYGRTKLFVEEILRDAHAADPGFWNVLVLRYFNPIGAHPSGELGEDPAGVPNNLMPFVAQVCVGRRGKLAVFGDDYATPDGTGVRDYIHVVDLARGHAKALEKLASDRVGCEAVNLGTGKGYSVLDLVRGMEAATGRPVPYEIAGRRPGDIAECYASAGKAEEMLGWRAEKGLREMCEDTWRWQESHPNGFEEEEIEIS</sequence>
<dbReference type="SUPFAM" id="SSF51735">
    <property type="entry name" value="NAD(P)-binding Rossmann-fold domains"/>
    <property type="match status" value="1"/>
</dbReference>
<keyword evidence="7" id="KW-0119">Carbohydrate metabolism</keyword>
<dbReference type="CDD" id="cd05247">
    <property type="entry name" value="UDP_G4E_1_SDR_e"/>
    <property type="match status" value="1"/>
</dbReference>
<evidence type="ECO:0000313" key="11">
    <source>
        <dbReference type="Proteomes" id="UP001165060"/>
    </source>
</evidence>
<comment type="caution">
    <text evidence="10">The sequence shown here is derived from an EMBL/GenBank/DDBJ whole genome shotgun (WGS) entry which is preliminary data.</text>
</comment>
<evidence type="ECO:0000256" key="7">
    <source>
        <dbReference type="RuleBase" id="RU366046"/>
    </source>
</evidence>
<comment type="pathway">
    <text evidence="3 7">Carbohydrate metabolism; galactose metabolism.</text>
</comment>
<evidence type="ECO:0000256" key="4">
    <source>
        <dbReference type="ARBA" id="ARBA00013189"/>
    </source>
</evidence>
<evidence type="ECO:0000256" key="1">
    <source>
        <dbReference type="ARBA" id="ARBA00000083"/>
    </source>
</evidence>
<organism evidence="10 11">
    <name type="scientific">Tetraparma gracilis</name>
    <dbReference type="NCBI Taxonomy" id="2962635"/>
    <lineage>
        <taxon>Eukaryota</taxon>
        <taxon>Sar</taxon>
        <taxon>Stramenopiles</taxon>
        <taxon>Ochrophyta</taxon>
        <taxon>Bolidophyceae</taxon>
        <taxon>Parmales</taxon>
        <taxon>Triparmaceae</taxon>
        <taxon>Tetraparma</taxon>
    </lineage>
</organism>
<name>A0ABQ6N9U0_9STRA</name>
<dbReference type="PANTHER" id="PTHR43725">
    <property type="entry name" value="UDP-GLUCOSE 4-EPIMERASE"/>
    <property type="match status" value="1"/>
</dbReference>
<dbReference type="Gene3D" id="3.40.50.720">
    <property type="entry name" value="NAD(P)-binding Rossmann-like Domain"/>
    <property type="match status" value="1"/>
</dbReference>
<evidence type="ECO:0000313" key="10">
    <source>
        <dbReference type="EMBL" id="GMI52256.1"/>
    </source>
</evidence>
<accession>A0ABQ6N9U0</accession>
<comment type="subunit">
    <text evidence="7">Homodimer.</text>
</comment>
<feature type="signal peptide" evidence="8">
    <location>
        <begin position="1"/>
        <end position="28"/>
    </location>
</feature>
<keyword evidence="5 7" id="KW-0520">NAD</keyword>
<dbReference type="NCBIfam" id="TIGR01179">
    <property type="entry name" value="galE"/>
    <property type="match status" value="1"/>
</dbReference>
<evidence type="ECO:0000256" key="8">
    <source>
        <dbReference type="SAM" id="SignalP"/>
    </source>
</evidence>
<evidence type="ECO:0000256" key="2">
    <source>
        <dbReference type="ARBA" id="ARBA00001911"/>
    </source>
</evidence>
<proteinExistence type="inferred from homology"/>
<evidence type="ECO:0000256" key="6">
    <source>
        <dbReference type="ARBA" id="ARBA00023235"/>
    </source>
</evidence>
<comment type="cofactor">
    <cofactor evidence="2 7">
        <name>NAD(+)</name>
        <dbReference type="ChEBI" id="CHEBI:57540"/>
    </cofactor>
</comment>
<dbReference type="EMBL" id="BRYB01006581">
    <property type="protein sequence ID" value="GMI52256.1"/>
    <property type="molecule type" value="Genomic_DNA"/>
</dbReference>
<keyword evidence="11" id="KW-1185">Reference proteome</keyword>
<evidence type="ECO:0000256" key="3">
    <source>
        <dbReference type="ARBA" id="ARBA00004947"/>
    </source>
</evidence>
<dbReference type="InterPro" id="IPR016040">
    <property type="entry name" value="NAD(P)-bd_dom"/>
</dbReference>
<dbReference type="InterPro" id="IPR005886">
    <property type="entry name" value="UDP_G4E"/>
</dbReference>
<dbReference type="NCBIfam" id="NF007956">
    <property type="entry name" value="PRK10675.1"/>
    <property type="match status" value="1"/>
</dbReference>
<dbReference type="EC" id="5.1.3.2" evidence="4 7"/>
<evidence type="ECO:0000259" key="9">
    <source>
        <dbReference type="Pfam" id="PF16363"/>
    </source>
</evidence>
<gene>
    <name evidence="10" type="ORF">TeGR_g8666</name>
</gene>
<dbReference type="Gene3D" id="3.90.25.10">
    <property type="entry name" value="UDP-galactose 4-epimerase, domain 1"/>
    <property type="match status" value="1"/>
</dbReference>
<dbReference type="Pfam" id="PF16363">
    <property type="entry name" value="GDP_Man_Dehyd"/>
    <property type="match status" value="1"/>
</dbReference>
<keyword evidence="6 7" id="KW-0413">Isomerase</keyword>
<feature type="chain" id="PRO_5046458172" description="UDP-glucose 4-epimerase" evidence="8">
    <location>
        <begin position="29"/>
        <end position="394"/>
    </location>
</feature>
<evidence type="ECO:0000256" key="5">
    <source>
        <dbReference type="ARBA" id="ARBA00023027"/>
    </source>
</evidence>
<comment type="similarity">
    <text evidence="7">Belongs to the NAD(P)-dependent epimerase/dehydratase family.</text>
</comment>
<comment type="catalytic activity">
    <reaction evidence="1 7">
        <text>UDP-alpha-D-glucose = UDP-alpha-D-galactose</text>
        <dbReference type="Rhea" id="RHEA:22168"/>
        <dbReference type="ChEBI" id="CHEBI:58885"/>
        <dbReference type="ChEBI" id="CHEBI:66914"/>
        <dbReference type="EC" id="5.1.3.2"/>
    </reaction>
</comment>
<dbReference type="PANTHER" id="PTHR43725:SF47">
    <property type="entry name" value="UDP-GLUCOSE 4-EPIMERASE"/>
    <property type="match status" value="1"/>
</dbReference>